<evidence type="ECO:0000313" key="1">
    <source>
        <dbReference type="EMBL" id="KAK9819100.1"/>
    </source>
</evidence>
<proteinExistence type="predicted"/>
<organism evidence="1 2">
    <name type="scientific">Apatococcus lobatus</name>
    <dbReference type="NCBI Taxonomy" id="904363"/>
    <lineage>
        <taxon>Eukaryota</taxon>
        <taxon>Viridiplantae</taxon>
        <taxon>Chlorophyta</taxon>
        <taxon>core chlorophytes</taxon>
        <taxon>Trebouxiophyceae</taxon>
        <taxon>Chlorellales</taxon>
        <taxon>Chlorellaceae</taxon>
        <taxon>Apatococcus</taxon>
    </lineage>
</organism>
<protein>
    <submittedName>
        <fullName evidence="1">Uncharacterized protein</fullName>
    </submittedName>
</protein>
<dbReference type="AlphaFoldDB" id="A0AAW1QA25"/>
<gene>
    <name evidence="1" type="ORF">WJX74_000730</name>
</gene>
<name>A0AAW1QA25_9CHLO</name>
<dbReference type="EMBL" id="JALJOS010000050">
    <property type="protein sequence ID" value="KAK9819100.1"/>
    <property type="molecule type" value="Genomic_DNA"/>
</dbReference>
<keyword evidence="2" id="KW-1185">Reference proteome</keyword>
<evidence type="ECO:0000313" key="2">
    <source>
        <dbReference type="Proteomes" id="UP001438707"/>
    </source>
</evidence>
<dbReference type="Proteomes" id="UP001438707">
    <property type="component" value="Unassembled WGS sequence"/>
</dbReference>
<reference evidence="1 2" key="1">
    <citation type="journal article" date="2024" name="Nat. Commun.">
        <title>Phylogenomics reveals the evolutionary origins of lichenization in chlorophyte algae.</title>
        <authorList>
            <person name="Puginier C."/>
            <person name="Libourel C."/>
            <person name="Otte J."/>
            <person name="Skaloud P."/>
            <person name="Haon M."/>
            <person name="Grisel S."/>
            <person name="Petersen M."/>
            <person name="Berrin J.G."/>
            <person name="Delaux P.M."/>
            <person name="Dal Grande F."/>
            <person name="Keller J."/>
        </authorList>
    </citation>
    <scope>NUCLEOTIDE SEQUENCE [LARGE SCALE GENOMIC DNA]</scope>
    <source>
        <strain evidence="1 2">SAG 2145</strain>
    </source>
</reference>
<comment type="caution">
    <text evidence="1">The sequence shown here is derived from an EMBL/GenBank/DDBJ whole genome shotgun (WGS) entry which is preliminary data.</text>
</comment>
<accession>A0AAW1QA25</accession>
<sequence length="154" mass="16164">MAGGPSRSPALIRKPFWRSLLVRRWSGHTRGFDKTVPDLAGVLRGCPWPHIVAGRQAPALGGSDDEVLGSRQPIMFEILAQPICTFEAPSAFLVLIPPQLPFGTPEGAKMVGSTACGAVSNMEGASEKVPIPVRAGVGIALLGHGHVLLARPGM</sequence>